<evidence type="ECO:0000313" key="2">
    <source>
        <dbReference type="Proteomes" id="UP000477911"/>
    </source>
</evidence>
<proteinExistence type="predicted"/>
<dbReference type="EMBL" id="WUMU01000001">
    <property type="protein sequence ID" value="MXN16538.1"/>
    <property type="molecule type" value="Genomic_DNA"/>
</dbReference>
<organism evidence="1 2">
    <name type="scientific">Pseudooceanicola albus</name>
    <dbReference type="NCBI Taxonomy" id="2692189"/>
    <lineage>
        <taxon>Bacteria</taxon>
        <taxon>Pseudomonadati</taxon>
        <taxon>Pseudomonadota</taxon>
        <taxon>Alphaproteobacteria</taxon>
        <taxon>Rhodobacterales</taxon>
        <taxon>Paracoccaceae</taxon>
        <taxon>Pseudooceanicola</taxon>
    </lineage>
</organism>
<dbReference type="RefSeq" id="WP_160891071.1">
    <property type="nucleotide sequence ID" value="NZ_WUMU01000001.1"/>
</dbReference>
<dbReference type="Proteomes" id="UP000477911">
    <property type="component" value="Unassembled WGS sequence"/>
</dbReference>
<gene>
    <name evidence="1" type="ORF">GR170_01720</name>
</gene>
<evidence type="ECO:0000313" key="1">
    <source>
        <dbReference type="EMBL" id="MXN16538.1"/>
    </source>
</evidence>
<protein>
    <submittedName>
        <fullName evidence="1">Uncharacterized protein</fullName>
    </submittedName>
</protein>
<sequence>MMEWMKRLLEIRGMDPARRNDPFADPAVAGMSLQELADLPLVPPPAPAQVIRLAERRERAQQSCRA</sequence>
<accession>A0A6L7FZ51</accession>
<keyword evidence="2" id="KW-1185">Reference proteome</keyword>
<reference evidence="1 2" key="1">
    <citation type="submission" date="2019-12" db="EMBL/GenBank/DDBJ databases">
        <authorList>
            <person name="Li M."/>
        </authorList>
    </citation>
    <scope>NUCLEOTIDE SEQUENCE [LARGE SCALE GENOMIC DNA]</scope>
    <source>
        <strain evidence="1 2">GBMRC 2024</strain>
    </source>
</reference>
<comment type="caution">
    <text evidence="1">The sequence shown here is derived from an EMBL/GenBank/DDBJ whole genome shotgun (WGS) entry which is preliminary data.</text>
</comment>
<dbReference type="AlphaFoldDB" id="A0A6L7FZ51"/>
<name>A0A6L7FZ51_9RHOB</name>